<dbReference type="AlphaFoldDB" id="A0A6I0ZVC9"/>
<gene>
    <name evidence="1" type="ORF">GAY98_13760</name>
</gene>
<protein>
    <submittedName>
        <fullName evidence="1">Uncharacterized protein</fullName>
    </submittedName>
</protein>
<accession>A0A6I0ZVC9</accession>
<dbReference type="EMBL" id="WDBI01000021">
    <property type="protein sequence ID" value="KAB6525432.1"/>
    <property type="molecule type" value="Genomic_DNA"/>
</dbReference>
<evidence type="ECO:0000313" key="1">
    <source>
        <dbReference type="EMBL" id="KAB6525432.1"/>
    </source>
</evidence>
<evidence type="ECO:0000313" key="2">
    <source>
        <dbReference type="Proteomes" id="UP000469427"/>
    </source>
</evidence>
<proteinExistence type="predicted"/>
<comment type="caution">
    <text evidence="1">The sequence shown here is derived from an EMBL/GenBank/DDBJ whole genome shotgun (WGS) entry which is preliminary data.</text>
</comment>
<dbReference type="Proteomes" id="UP000469427">
    <property type="component" value="Unassembled WGS sequence"/>
</dbReference>
<organism evidence="1 2">
    <name type="scientific">Phocaeicola vulgatus</name>
    <name type="common">Bacteroides vulgatus</name>
    <dbReference type="NCBI Taxonomy" id="821"/>
    <lineage>
        <taxon>Bacteria</taxon>
        <taxon>Pseudomonadati</taxon>
        <taxon>Bacteroidota</taxon>
        <taxon>Bacteroidia</taxon>
        <taxon>Bacteroidales</taxon>
        <taxon>Bacteroidaceae</taxon>
        <taxon>Phocaeicola</taxon>
    </lineage>
</organism>
<dbReference type="RefSeq" id="WP_149937461.1">
    <property type="nucleotide sequence ID" value="NZ_JANUTN010000003.1"/>
</dbReference>
<reference evidence="1 2" key="1">
    <citation type="journal article" date="2019" name="Nat. Med.">
        <title>A library of human gut bacterial isolates paired with longitudinal multiomics data enables mechanistic microbiome research.</title>
        <authorList>
            <person name="Poyet M."/>
            <person name="Groussin M."/>
            <person name="Gibbons S.M."/>
            <person name="Avila-Pacheco J."/>
            <person name="Jiang X."/>
            <person name="Kearney S.M."/>
            <person name="Perrotta A.R."/>
            <person name="Berdy B."/>
            <person name="Zhao S."/>
            <person name="Lieberman T.D."/>
            <person name="Swanson P.K."/>
            <person name="Smith M."/>
            <person name="Roesemann S."/>
            <person name="Alexander J.E."/>
            <person name="Rich S.A."/>
            <person name="Livny J."/>
            <person name="Vlamakis H."/>
            <person name="Clish C."/>
            <person name="Bullock K."/>
            <person name="Deik A."/>
            <person name="Scott J."/>
            <person name="Pierce K.A."/>
            <person name="Xavier R.J."/>
            <person name="Alm E.J."/>
        </authorList>
    </citation>
    <scope>NUCLEOTIDE SEQUENCE [LARGE SCALE GENOMIC DNA]</scope>
    <source>
        <strain evidence="1 2">BIOML-A122</strain>
    </source>
</reference>
<sequence length="85" mass="10190">MKHRRKSRFTDMDVNAICKLKDELIQYKQAYRFLFYSIINAEAGKDMPDILVSDLPDDSIVHYVNRTIREWSEKLYSTNKEKKDD</sequence>
<name>A0A6I0ZVC9_PHOVU</name>